<dbReference type="EMBL" id="BGZK01001236">
    <property type="protein sequence ID" value="GBP75116.1"/>
    <property type="molecule type" value="Genomic_DNA"/>
</dbReference>
<dbReference type="Proteomes" id="UP000299102">
    <property type="component" value="Unassembled WGS sequence"/>
</dbReference>
<protein>
    <submittedName>
        <fullName evidence="1">Uncharacterized protein</fullName>
    </submittedName>
</protein>
<reference evidence="1 2" key="1">
    <citation type="journal article" date="2019" name="Commun. Biol.">
        <title>The bagworm genome reveals a unique fibroin gene that provides high tensile strength.</title>
        <authorList>
            <person name="Kono N."/>
            <person name="Nakamura H."/>
            <person name="Ohtoshi R."/>
            <person name="Tomita M."/>
            <person name="Numata K."/>
            <person name="Arakawa K."/>
        </authorList>
    </citation>
    <scope>NUCLEOTIDE SEQUENCE [LARGE SCALE GENOMIC DNA]</scope>
</reference>
<sequence length="113" mass="12622">MARPPEATLDPGARDQRNLSASELVKYMLEVTEFVSAFPPVSESSGSVPFSLHHDPDLPLIDIVFPPKRPETHFARRVCPWAAVTTHTLMVRMLVCALILLYKEKSSYSPDLS</sequence>
<gene>
    <name evidence="1" type="ORF">EVAR_89818_1</name>
</gene>
<evidence type="ECO:0000313" key="1">
    <source>
        <dbReference type="EMBL" id="GBP75116.1"/>
    </source>
</evidence>
<evidence type="ECO:0000313" key="2">
    <source>
        <dbReference type="Proteomes" id="UP000299102"/>
    </source>
</evidence>
<accession>A0A4C1YG31</accession>
<dbReference type="AlphaFoldDB" id="A0A4C1YG31"/>
<comment type="caution">
    <text evidence="1">The sequence shown here is derived from an EMBL/GenBank/DDBJ whole genome shotgun (WGS) entry which is preliminary data.</text>
</comment>
<keyword evidence="2" id="KW-1185">Reference proteome</keyword>
<organism evidence="1 2">
    <name type="scientific">Eumeta variegata</name>
    <name type="common">Bagworm moth</name>
    <name type="synonym">Eumeta japonica</name>
    <dbReference type="NCBI Taxonomy" id="151549"/>
    <lineage>
        <taxon>Eukaryota</taxon>
        <taxon>Metazoa</taxon>
        <taxon>Ecdysozoa</taxon>
        <taxon>Arthropoda</taxon>
        <taxon>Hexapoda</taxon>
        <taxon>Insecta</taxon>
        <taxon>Pterygota</taxon>
        <taxon>Neoptera</taxon>
        <taxon>Endopterygota</taxon>
        <taxon>Lepidoptera</taxon>
        <taxon>Glossata</taxon>
        <taxon>Ditrysia</taxon>
        <taxon>Tineoidea</taxon>
        <taxon>Psychidae</taxon>
        <taxon>Oiketicinae</taxon>
        <taxon>Eumeta</taxon>
    </lineage>
</organism>
<proteinExistence type="predicted"/>
<name>A0A4C1YG31_EUMVA</name>